<sequence length="182" mass="19656">MTIRTGVPDDADAIAALHTASWRTAYRGLLPADYLAGPVAEDHRARWAELLGQPTEGSVMFVADGADGPDGFVYLTPAADGRTLLDNLHVRPDGKRRGRGTALLGRALEWSRQRRPGRDLYLEVLAGNTAAIAFYERNGGLRTRAKTSVFPQGFEVPEFEYVWPGSVALTVGGVSGSDEEEA</sequence>
<evidence type="ECO:0000256" key="2">
    <source>
        <dbReference type="ARBA" id="ARBA00023315"/>
    </source>
</evidence>
<organism evidence="4 5">
    <name type="scientific">Nocardia asteroides NBRC 15531</name>
    <dbReference type="NCBI Taxonomy" id="1110697"/>
    <lineage>
        <taxon>Bacteria</taxon>
        <taxon>Bacillati</taxon>
        <taxon>Actinomycetota</taxon>
        <taxon>Actinomycetes</taxon>
        <taxon>Mycobacteriales</taxon>
        <taxon>Nocardiaceae</taxon>
        <taxon>Nocardia</taxon>
    </lineage>
</organism>
<evidence type="ECO:0000313" key="5">
    <source>
        <dbReference type="Proteomes" id="UP000017048"/>
    </source>
</evidence>
<dbReference type="EMBL" id="BAFO02000032">
    <property type="protein sequence ID" value="GAD86044.1"/>
    <property type="molecule type" value="Genomic_DNA"/>
</dbReference>
<dbReference type="InterPro" id="IPR000182">
    <property type="entry name" value="GNAT_dom"/>
</dbReference>
<reference evidence="4 5" key="1">
    <citation type="journal article" date="2014" name="BMC Genomics">
        <title>Genome based analysis of type-I polyketide synthase and nonribosomal peptide synthetase gene clusters in seven strains of five representative Nocardia species.</title>
        <authorList>
            <person name="Komaki H."/>
            <person name="Ichikawa N."/>
            <person name="Hosoyama A."/>
            <person name="Takahashi-Nakaguchi A."/>
            <person name="Matsuzawa T."/>
            <person name="Suzuki K."/>
            <person name="Fujita N."/>
            <person name="Gonoi T."/>
        </authorList>
    </citation>
    <scope>NUCLEOTIDE SEQUENCE [LARGE SCALE GENOMIC DNA]</scope>
    <source>
        <strain evidence="4 5">NBRC 15531</strain>
    </source>
</reference>
<feature type="domain" description="N-acetyltransferase" evidence="3">
    <location>
        <begin position="1"/>
        <end position="172"/>
    </location>
</feature>
<name>U5ELS2_NOCAS</name>
<dbReference type="AlphaFoldDB" id="U5ELS2"/>
<dbReference type="CDD" id="cd04301">
    <property type="entry name" value="NAT_SF"/>
    <property type="match status" value="1"/>
</dbReference>
<dbReference type="SUPFAM" id="SSF55729">
    <property type="entry name" value="Acyl-CoA N-acyltransferases (Nat)"/>
    <property type="match status" value="1"/>
</dbReference>
<dbReference type="Pfam" id="PF00583">
    <property type="entry name" value="Acetyltransf_1"/>
    <property type="match status" value="1"/>
</dbReference>
<evidence type="ECO:0000313" key="4">
    <source>
        <dbReference type="EMBL" id="GAD86044.1"/>
    </source>
</evidence>
<evidence type="ECO:0000256" key="1">
    <source>
        <dbReference type="ARBA" id="ARBA00022679"/>
    </source>
</evidence>
<protein>
    <recommendedName>
        <fullName evidence="3">N-acetyltransferase domain-containing protein</fullName>
    </recommendedName>
</protein>
<dbReference type="OrthoDB" id="5243635at2"/>
<dbReference type="PROSITE" id="PS51186">
    <property type="entry name" value="GNAT"/>
    <property type="match status" value="1"/>
</dbReference>
<gene>
    <name evidence="4" type="ORF">NCAST_32_05310</name>
</gene>
<dbReference type="InterPro" id="IPR016181">
    <property type="entry name" value="Acyl_CoA_acyltransferase"/>
</dbReference>
<proteinExistence type="predicted"/>
<comment type="caution">
    <text evidence="4">The sequence shown here is derived from an EMBL/GenBank/DDBJ whole genome shotgun (WGS) entry which is preliminary data.</text>
</comment>
<dbReference type="Gene3D" id="3.40.630.30">
    <property type="match status" value="1"/>
</dbReference>
<dbReference type="eggNOG" id="COG0456">
    <property type="taxonomic scope" value="Bacteria"/>
</dbReference>
<dbReference type="Proteomes" id="UP000017048">
    <property type="component" value="Unassembled WGS sequence"/>
</dbReference>
<evidence type="ECO:0000259" key="3">
    <source>
        <dbReference type="PROSITE" id="PS51186"/>
    </source>
</evidence>
<dbReference type="InterPro" id="IPR050832">
    <property type="entry name" value="Bact_Acetyltransf"/>
</dbReference>
<keyword evidence="2" id="KW-0012">Acyltransferase</keyword>
<dbReference type="PANTHER" id="PTHR43877:SF1">
    <property type="entry name" value="ACETYLTRANSFERASE"/>
    <property type="match status" value="1"/>
</dbReference>
<dbReference type="GO" id="GO:0016747">
    <property type="term" value="F:acyltransferase activity, transferring groups other than amino-acyl groups"/>
    <property type="evidence" value="ECO:0007669"/>
    <property type="project" value="InterPro"/>
</dbReference>
<keyword evidence="1" id="KW-0808">Transferase</keyword>
<dbReference type="GeneID" id="91517606"/>
<keyword evidence="5" id="KW-1185">Reference proteome</keyword>
<accession>U5ELS2</accession>
<dbReference type="PANTHER" id="PTHR43877">
    <property type="entry name" value="AMINOALKYLPHOSPHONATE N-ACETYLTRANSFERASE-RELATED-RELATED"/>
    <property type="match status" value="1"/>
</dbReference>
<dbReference type="RefSeq" id="WP_019047181.1">
    <property type="nucleotide sequence ID" value="NZ_BAFO02000032.1"/>
</dbReference>
<dbReference type="STRING" id="1824.SAMN05444423_102575"/>